<comment type="caution">
    <text evidence="2">The sequence shown here is derived from an EMBL/GenBank/DDBJ whole genome shotgun (WGS) entry which is preliminary data.</text>
</comment>
<accession>A0A4R4Q8C8</accession>
<evidence type="ECO:0000313" key="3">
    <source>
        <dbReference type="Proteomes" id="UP000295075"/>
    </source>
</evidence>
<keyword evidence="1" id="KW-0472">Membrane</keyword>
<evidence type="ECO:0000256" key="1">
    <source>
        <dbReference type="SAM" id="Phobius"/>
    </source>
</evidence>
<gene>
    <name evidence="2" type="ORF">E1261_10760</name>
</gene>
<keyword evidence="1" id="KW-1133">Transmembrane helix</keyword>
<feature type="transmembrane region" description="Helical" evidence="1">
    <location>
        <begin position="20"/>
        <end position="43"/>
    </location>
</feature>
<sequence length="206" mass="21346">MNENNPDSAELDESKKGGGLRTTLITGGVAVLVAVIGTGGALLKDEFDSKNPGSGPTTVTTTVTVAPSPQPEIPITRAITSPEENAIVPLCADVKGSIGAVPSGKTIVVAVQEDEDTRIYFEQTVHFLGKGQWAAQVNLGDRADPGAAVGHRFSIFAVAMDESLAKYLAGTSTEEGGTWWSNTAWPDGADHGEATRVVRAAAVGRC</sequence>
<reference evidence="2 3" key="1">
    <citation type="submission" date="2019-03" db="EMBL/GenBank/DDBJ databases">
        <title>Draft genome sequences of novel Actinobacteria.</title>
        <authorList>
            <person name="Sahin N."/>
            <person name="Ay H."/>
            <person name="Saygin H."/>
        </authorList>
    </citation>
    <scope>NUCLEOTIDE SEQUENCE [LARGE SCALE GENOMIC DNA]</scope>
    <source>
        <strain evidence="2 3">JCM 30547</strain>
    </source>
</reference>
<evidence type="ECO:0000313" key="2">
    <source>
        <dbReference type="EMBL" id="TDC31546.1"/>
    </source>
</evidence>
<dbReference type="OrthoDB" id="9994000at2"/>
<protein>
    <submittedName>
        <fullName evidence="2">Uncharacterized protein</fullName>
    </submittedName>
</protein>
<name>A0A4R4Q8C8_9ACTN</name>
<organism evidence="2 3">
    <name type="scientific">Kribbella albertanoniae</name>
    <dbReference type="NCBI Taxonomy" id="1266829"/>
    <lineage>
        <taxon>Bacteria</taxon>
        <taxon>Bacillati</taxon>
        <taxon>Actinomycetota</taxon>
        <taxon>Actinomycetes</taxon>
        <taxon>Propionibacteriales</taxon>
        <taxon>Kribbellaceae</taxon>
        <taxon>Kribbella</taxon>
    </lineage>
</organism>
<dbReference type="AlphaFoldDB" id="A0A4R4Q8C8"/>
<proteinExistence type="predicted"/>
<keyword evidence="3" id="KW-1185">Reference proteome</keyword>
<keyword evidence="1" id="KW-0812">Transmembrane</keyword>
<dbReference type="EMBL" id="SMKA01000032">
    <property type="protein sequence ID" value="TDC31546.1"/>
    <property type="molecule type" value="Genomic_DNA"/>
</dbReference>
<dbReference type="RefSeq" id="WP_132405377.1">
    <property type="nucleotide sequence ID" value="NZ_SMKA01000032.1"/>
</dbReference>
<dbReference type="Proteomes" id="UP000295075">
    <property type="component" value="Unassembled WGS sequence"/>
</dbReference>